<dbReference type="GeneID" id="24442750"/>
<keyword evidence="1 2" id="KW-0812">Transmembrane</keyword>
<sequence>MITICYKQIQQINLFFYLQLHIQIHWSGMMLLIENQIPLIQAINRFNFSYNSKISLKLHTQFNGLITHFKKSIFLKIDQQRYKILIHNKIQEIIPFINFSKEMIIILPFLMMVFMVFLLFQKSIFNQTQYAQVAKQNNFREIFLILNQFIFQIYLILSYIQITRIAIYKFQFQMICLNKQFKELI</sequence>
<gene>
    <name evidence="2" type="ORF">TTHERM_002653530</name>
</gene>
<accession>W7XKT9</accession>
<organism evidence="2 3">
    <name type="scientific">Tetrahymena thermophila (strain SB210)</name>
    <dbReference type="NCBI Taxonomy" id="312017"/>
    <lineage>
        <taxon>Eukaryota</taxon>
        <taxon>Sar</taxon>
        <taxon>Alveolata</taxon>
        <taxon>Ciliophora</taxon>
        <taxon>Intramacronucleata</taxon>
        <taxon>Oligohymenophorea</taxon>
        <taxon>Hymenostomatida</taxon>
        <taxon>Tetrahymenina</taxon>
        <taxon>Tetrahymenidae</taxon>
        <taxon>Tetrahymena</taxon>
    </lineage>
</organism>
<proteinExistence type="predicted"/>
<keyword evidence="1" id="KW-1133">Transmembrane helix</keyword>
<evidence type="ECO:0000313" key="3">
    <source>
        <dbReference type="Proteomes" id="UP000009168"/>
    </source>
</evidence>
<dbReference type="KEGG" id="tet:TTHERM_002653530"/>
<feature type="transmembrane region" description="Helical" evidence="1">
    <location>
        <begin position="103"/>
        <end position="122"/>
    </location>
</feature>
<dbReference type="AlphaFoldDB" id="W7XKT9"/>
<protein>
    <submittedName>
        <fullName evidence="2">Transmembrane protein, putative</fullName>
    </submittedName>
</protein>
<keyword evidence="3" id="KW-1185">Reference proteome</keyword>
<dbReference type="EMBL" id="GG662935">
    <property type="protein sequence ID" value="EWS76796.1"/>
    <property type="molecule type" value="Genomic_DNA"/>
</dbReference>
<name>W7XKT9_TETTS</name>
<evidence type="ECO:0000256" key="1">
    <source>
        <dbReference type="SAM" id="Phobius"/>
    </source>
</evidence>
<dbReference type="Proteomes" id="UP000009168">
    <property type="component" value="Unassembled WGS sequence"/>
</dbReference>
<dbReference type="InParanoid" id="W7XKT9"/>
<keyword evidence="1" id="KW-0472">Membrane</keyword>
<feature type="transmembrane region" description="Helical" evidence="1">
    <location>
        <begin position="142"/>
        <end position="160"/>
    </location>
</feature>
<reference evidence="3" key="1">
    <citation type="journal article" date="2006" name="PLoS Biol.">
        <title>Macronuclear genome sequence of the ciliate Tetrahymena thermophila, a model eukaryote.</title>
        <authorList>
            <person name="Eisen J.A."/>
            <person name="Coyne R.S."/>
            <person name="Wu M."/>
            <person name="Wu D."/>
            <person name="Thiagarajan M."/>
            <person name="Wortman J.R."/>
            <person name="Badger J.H."/>
            <person name="Ren Q."/>
            <person name="Amedeo P."/>
            <person name="Jones K.M."/>
            <person name="Tallon L.J."/>
            <person name="Delcher A.L."/>
            <person name="Salzberg S.L."/>
            <person name="Silva J.C."/>
            <person name="Haas B.J."/>
            <person name="Majoros W.H."/>
            <person name="Farzad M."/>
            <person name="Carlton J.M."/>
            <person name="Smith R.K. Jr."/>
            <person name="Garg J."/>
            <person name="Pearlman R.E."/>
            <person name="Karrer K.M."/>
            <person name="Sun L."/>
            <person name="Manning G."/>
            <person name="Elde N.C."/>
            <person name="Turkewitz A.P."/>
            <person name="Asai D.J."/>
            <person name="Wilkes D.E."/>
            <person name="Wang Y."/>
            <person name="Cai H."/>
            <person name="Collins K."/>
            <person name="Stewart B.A."/>
            <person name="Lee S.R."/>
            <person name="Wilamowska K."/>
            <person name="Weinberg Z."/>
            <person name="Ruzzo W.L."/>
            <person name="Wloga D."/>
            <person name="Gaertig J."/>
            <person name="Frankel J."/>
            <person name="Tsao C.-C."/>
            <person name="Gorovsky M.A."/>
            <person name="Keeling P.J."/>
            <person name="Waller R.F."/>
            <person name="Patron N.J."/>
            <person name="Cherry J.M."/>
            <person name="Stover N.A."/>
            <person name="Krieger C.J."/>
            <person name="del Toro C."/>
            <person name="Ryder H.F."/>
            <person name="Williamson S.C."/>
            <person name="Barbeau R.A."/>
            <person name="Hamilton E.P."/>
            <person name="Orias E."/>
        </authorList>
    </citation>
    <scope>NUCLEOTIDE SEQUENCE [LARGE SCALE GENOMIC DNA]</scope>
    <source>
        <strain evidence="3">SB210</strain>
    </source>
</reference>
<evidence type="ECO:0000313" key="2">
    <source>
        <dbReference type="EMBL" id="EWS76796.1"/>
    </source>
</evidence>
<dbReference type="RefSeq" id="XP_012650669.1">
    <property type="nucleotide sequence ID" value="XM_012795215.1"/>
</dbReference>